<sequence length="232" mass="26509">MSITAASPSTDQALPSFYYGSRTKPLLALESLFTAFRPASAPFELARESNYDFRPDQAEPGVIMLEEGIASICHGEKQMVVTPLFSPSILGFMDGYGLFDDIPQKRHYVLFAETDLHGRWISHQAAVDILNEQNLWRHVTHILAQRLMVLSMREQELMGVDSYLMVRTLLTELADYPEAYRRQINVLSFIQRRTNLSRSRIMSILSELRKGDYITIHRGVLRTIAHPLPAHF</sequence>
<feature type="domain" description="IprA winged helix-turn-helix" evidence="1">
    <location>
        <begin position="162"/>
        <end position="229"/>
    </location>
</feature>
<evidence type="ECO:0000313" key="3">
    <source>
        <dbReference type="Proteomes" id="UP000516181"/>
    </source>
</evidence>
<evidence type="ECO:0000259" key="1">
    <source>
        <dbReference type="Pfam" id="PF15977"/>
    </source>
</evidence>
<reference evidence="2 3" key="1">
    <citation type="submission" date="2020-08" db="EMBL/GenBank/DDBJ databases">
        <title>Complete genome sequence of Klebsiella pneumoniae KP2757.</title>
        <authorList>
            <person name="Zhang X."/>
        </authorList>
    </citation>
    <scope>NUCLEOTIDE SEQUENCE [LARGE SCALE GENOMIC DNA]</scope>
    <source>
        <strain evidence="2 3">KP2757</strain>
    </source>
</reference>
<evidence type="ECO:0000313" key="2">
    <source>
        <dbReference type="EMBL" id="QNP24872.1"/>
    </source>
</evidence>
<protein>
    <submittedName>
        <fullName evidence="2">Helix-turn-helix domain-containing protein</fullName>
    </submittedName>
</protein>
<dbReference type="Pfam" id="PF15977">
    <property type="entry name" value="HTH_46"/>
    <property type="match status" value="1"/>
</dbReference>
<dbReference type="InterPro" id="IPR041687">
    <property type="entry name" value="HTH_46"/>
</dbReference>
<name>A0A2V3KID3_KLEVA</name>
<dbReference type="OMA" id="LMLLMNE"/>
<accession>A0A2V3KID3</accession>
<dbReference type="InterPro" id="IPR014710">
    <property type="entry name" value="RmlC-like_jellyroll"/>
</dbReference>
<organism evidence="2 3">
    <name type="scientific">Klebsiella variicola</name>
    <dbReference type="NCBI Taxonomy" id="244366"/>
    <lineage>
        <taxon>Bacteria</taxon>
        <taxon>Pseudomonadati</taxon>
        <taxon>Pseudomonadota</taxon>
        <taxon>Gammaproteobacteria</taxon>
        <taxon>Enterobacterales</taxon>
        <taxon>Enterobacteriaceae</taxon>
        <taxon>Klebsiella/Raoultella group</taxon>
        <taxon>Klebsiella</taxon>
        <taxon>Klebsiella pneumoniae complex</taxon>
    </lineage>
</organism>
<dbReference type="EMBL" id="CP060807">
    <property type="protein sequence ID" value="QNP24872.1"/>
    <property type="molecule type" value="Genomic_DNA"/>
</dbReference>
<dbReference type="Gene3D" id="2.60.120.10">
    <property type="entry name" value="Jelly Rolls"/>
    <property type="match status" value="1"/>
</dbReference>
<gene>
    <name evidence="2" type="ORF">IAP99_00375</name>
</gene>
<dbReference type="AlphaFoldDB" id="A0A2V3KID3"/>
<dbReference type="RefSeq" id="WP_012967037.1">
    <property type="nucleotide sequence ID" value="NZ_BIJF01000027.1"/>
</dbReference>
<proteinExistence type="predicted"/>
<dbReference type="Proteomes" id="UP000516181">
    <property type="component" value="Chromosome"/>
</dbReference>